<keyword evidence="5 8" id="KW-1133">Transmembrane helix</keyword>
<evidence type="ECO:0000313" key="10">
    <source>
        <dbReference type="Proteomes" id="UP000070299"/>
    </source>
</evidence>
<dbReference type="OrthoDB" id="9793581at2"/>
<dbReference type="GO" id="GO:0015031">
    <property type="term" value="P:protein transport"/>
    <property type="evidence" value="ECO:0007669"/>
    <property type="project" value="UniProtKB-KW"/>
</dbReference>
<dbReference type="PANTHER" id="PTHR30558">
    <property type="entry name" value="EXBD MEMBRANE COMPONENT OF PMF-DRIVEN MACROMOLECULE IMPORT SYSTEM"/>
    <property type="match status" value="1"/>
</dbReference>
<evidence type="ECO:0000256" key="3">
    <source>
        <dbReference type="ARBA" id="ARBA00022475"/>
    </source>
</evidence>
<keyword evidence="4 7" id="KW-0812">Transmembrane</keyword>
<feature type="transmembrane region" description="Helical" evidence="8">
    <location>
        <begin position="12"/>
        <end position="37"/>
    </location>
</feature>
<dbReference type="Gene3D" id="3.30.420.270">
    <property type="match status" value="1"/>
</dbReference>
<keyword evidence="6 8" id="KW-0472">Membrane</keyword>
<comment type="subcellular location">
    <subcellularLocation>
        <location evidence="1">Cell membrane</location>
        <topology evidence="1">Single-pass membrane protein</topology>
    </subcellularLocation>
    <subcellularLocation>
        <location evidence="7">Cell membrane</location>
        <topology evidence="7">Single-pass type II membrane protein</topology>
    </subcellularLocation>
</comment>
<organism evidence="9 10">
    <name type="scientific">Paraglaciecola hydrolytica</name>
    <dbReference type="NCBI Taxonomy" id="1799789"/>
    <lineage>
        <taxon>Bacteria</taxon>
        <taxon>Pseudomonadati</taxon>
        <taxon>Pseudomonadota</taxon>
        <taxon>Gammaproteobacteria</taxon>
        <taxon>Alteromonadales</taxon>
        <taxon>Alteromonadaceae</taxon>
        <taxon>Paraglaciecola</taxon>
    </lineage>
</organism>
<evidence type="ECO:0000256" key="8">
    <source>
        <dbReference type="SAM" id="Phobius"/>
    </source>
</evidence>
<dbReference type="GO" id="GO:0022857">
    <property type="term" value="F:transmembrane transporter activity"/>
    <property type="evidence" value="ECO:0007669"/>
    <property type="project" value="InterPro"/>
</dbReference>
<protein>
    <submittedName>
        <fullName evidence="9">Biopolymer transporter ExbD</fullName>
    </submittedName>
</protein>
<evidence type="ECO:0000256" key="5">
    <source>
        <dbReference type="ARBA" id="ARBA00022989"/>
    </source>
</evidence>
<reference evidence="10" key="1">
    <citation type="submission" date="2016-02" db="EMBL/GenBank/DDBJ databases">
        <authorList>
            <person name="Schultz-Johansen M."/>
            <person name="Glaring M.A."/>
            <person name="Bech P.K."/>
            <person name="Stougaard P."/>
        </authorList>
    </citation>
    <scope>NUCLEOTIDE SEQUENCE [LARGE SCALE GENOMIC DNA]</scope>
    <source>
        <strain evidence="10">S66</strain>
    </source>
</reference>
<accession>A0A136A3C7</accession>
<evidence type="ECO:0000256" key="2">
    <source>
        <dbReference type="ARBA" id="ARBA00005811"/>
    </source>
</evidence>
<dbReference type="Proteomes" id="UP000070299">
    <property type="component" value="Unassembled WGS sequence"/>
</dbReference>
<dbReference type="RefSeq" id="WP_068372812.1">
    <property type="nucleotide sequence ID" value="NZ_LSNE01000003.1"/>
</dbReference>
<dbReference type="STRING" id="1799789.AX660_06835"/>
<gene>
    <name evidence="9" type="ORF">AX660_06835</name>
</gene>
<dbReference type="GO" id="GO:0005886">
    <property type="term" value="C:plasma membrane"/>
    <property type="evidence" value="ECO:0007669"/>
    <property type="project" value="UniProtKB-SubCell"/>
</dbReference>
<comment type="caution">
    <text evidence="9">The sequence shown here is derived from an EMBL/GenBank/DDBJ whole genome shotgun (WGS) entry which is preliminary data.</text>
</comment>
<evidence type="ECO:0000256" key="7">
    <source>
        <dbReference type="RuleBase" id="RU003879"/>
    </source>
</evidence>
<evidence type="ECO:0000256" key="6">
    <source>
        <dbReference type="ARBA" id="ARBA00023136"/>
    </source>
</evidence>
<keyword evidence="7" id="KW-0653">Protein transport</keyword>
<evidence type="ECO:0000256" key="1">
    <source>
        <dbReference type="ARBA" id="ARBA00004162"/>
    </source>
</evidence>
<dbReference type="EMBL" id="LSNE01000003">
    <property type="protein sequence ID" value="KXI29748.1"/>
    <property type="molecule type" value="Genomic_DNA"/>
</dbReference>
<proteinExistence type="inferred from homology"/>
<keyword evidence="10" id="KW-1185">Reference proteome</keyword>
<evidence type="ECO:0000256" key="4">
    <source>
        <dbReference type="ARBA" id="ARBA00022692"/>
    </source>
</evidence>
<dbReference type="InterPro" id="IPR003400">
    <property type="entry name" value="ExbD"/>
</dbReference>
<name>A0A136A3C7_9ALTE</name>
<keyword evidence="3" id="KW-1003">Cell membrane</keyword>
<dbReference type="AlphaFoldDB" id="A0A136A3C7"/>
<comment type="similarity">
    <text evidence="2 7">Belongs to the ExbD/TolR family.</text>
</comment>
<keyword evidence="7" id="KW-0813">Transport</keyword>
<dbReference type="PANTHER" id="PTHR30558:SF13">
    <property type="entry name" value="BIOPOLYMER TRANSPORT PROTEIN EXBD2"/>
    <property type="match status" value="1"/>
</dbReference>
<evidence type="ECO:0000313" key="9">
    <source>
        <dbReference type="EMBL" id="KXI29748.1"/>
    </source>
</evidence>
<sequence>MSRKVRIEEEDAAIDMTPMLDIVFIMLIFFIVTTVFVKEAGIEVNKPGASQSVMPKNANIFIAVNERGDVWIDKNQVDVDTVRANLDRLMAEQPSDVIIIQADKNAEYGVVVKVMDQIKAAGIDRISIATEGG</sequence>
<dbReference type="Pfam" id="PF02472">
    <property type="entry name" value="ExbD"/>
    <property type="match status" value="1"/>
</dbReference>